<evidence type="ECO:0000256" key="9">
    <source>
        <dbReference type="RuleBase" id="RU363032"/>
    </source>
</evidence>
<dbReference type="SUPFAM" id="SSF161098">
    <property type="entry name" value="MetI-like"/>
    <property type="match status" value="1"/>
</dbReference>
<dbReference type="InterPro" id="IPR035906">
    <property type="entry name" value="MetI-like_sf"/>
</dbReference>
<dbReference type="InterPro" id="IPR010065">
    <property type="entry name" value="AA_ABC_transptr_permease_3TM"/>
</dbReference>
<keyword evidence="5 9" id="KW-0812">Transmembrane</keyword>
<evidence type="ECO:0000313" key="11">
    <source>
        <dbReference type="EMBL" id="WLS00071.1"/>
    </source>
</evidence>
<evidence type="ECO:0000256" key="4">
    <source>
        <dbReference type="ARBA" id="ARBA00022475"/>
    </source>
</evidence>
<comment type="similarity">
    <text evidence="2">Belongs to the binding-protein-dependent transport system permease family. HisMQ subfamily.</text>
</comment>
<feature type="transmembrane region" description="Helical" evidence="9">
    <location>
        <begin position="121"/>
        <end position="140"/>
    </location>
</feature>
<keyword evidence="7 9" id="KW-1133">Transmembrane helix</keyword>
<dbReference type="GO" id="GO:0022857">
    <property type="term" value="F:transmembrane transporter activity"/>
    <property type="evidence" value="ECO:0007669"/>
    <property type="project" value="InterPro"/>
</dbReference>
<name>A0AA50CQ55_9HYPH</name>
<dbReference type="AlphaFoldDB" id="A0AA50CQ55"/>
<dbReference type="NCBIfam" id="TIGR01726">
    <property type="entry name" value="HEQRo_perm_3TM"/>
    <property type="match status" value="1"/>
</dbReference>
<dbReference type="PANTHER" id="PTHR30614:SF37">
    <property type="entry name" value="AMINO-ACID ABC TRANSPORTER PERMEASE PROTEIN YHDX-RELATED"/>
    <property type="match status" value="1"/>
</dbReference>
<keyword evidence="3 9" id="KW-0813">Transport</keyword>
<feature type="transmembrane region" description="Helical" evidence="9">
    <location>
        <begin position="203"/>
        <end position="223"/>
    </location>
</feature>
<evidence type="ECO:0000256" key="1">
    <source>
        <dbReference type="ARBA" id="ARBA00004429"/>
    </source>
</evidence>
<dbReference type="GO" id="GO:0043190">
    <property type="term" value="C:ATP-binding cassette (ABC) transporter complex"/>
    <property type="evidence" value="ECO:0007669"/>
    <property type="project" value="InterPro"/>
</dbReference>
<feature type="transmembrane region" description="Helical" evidence="9">
    <location>
        <begin position="12"/>
        <end position="30"/>
    </location>
</feature>
<feature type="domain" description="ABC transmembrane type-1" evidence="10">
    <location>
        <begin position="78"/>
        <end position="370"/>
    </location>
</feature>
<evidence type="ECO:0000256" key="6">
    <source>
        <dbReference type="ARBA" id="ARBA00022970"/>
    </source>
</evidence>
<dbReference type="Proteomes" id="UP001234585">
    <property type="component" value="Plasmid unnamed1"/>
</dbReference>
<protein>
    <submittedName>
        <fullName evidence="11">ABC transporter permease subunit</fullName>
    </submittedName>
</protein>
<dbReference type="CDD" id="cd06261">
    <property type="entry name" value="TM_PBP2"/>
    <property type="match status" value="1"/>
</dbReference>
<gene>
    <name evidence="11" type="ORF">Q9313_18500</name>
</gene>
<evidence type="ECO:0000256" key="8">
    <source>
        <dbReference type="ARBA" id="ARBA00023136"/>
    </source>
</evidence>
<evidence type="ECO:0000256" key="7">
    <source>
        <dbReference type="ARBA" id="ARBA00022989"/>
    </source>
</evidence>
<organism evidence="11 12">
    <name type="scientific">Shinella sumterensis</name>
    <dbReference type="NCBI Taxonomy" id="1967501"/>
    <lineage>
        <taxon>Bacteria</taxon>
        <taxon>Pseudomonadati</taxon>
        <taxon>Pseudomonadota</taxon>
        <taxon>Alphaproteobacteria</taxon>
        <taxon>Hyphomicrobiales</taxon>
        <taxon>Rhizobiaceae</taxon>
        <taxon>Shinella</taxon>
    </lineage>
</organism>
<accession>A0AA50CQ55</accession>
<dbReference type="EMBL" id="CP132303">
    <property type="protein sequence ID" value="WLS00071.1"/>
    <property type="molecule type" value="Genomic_DNA"/>
</dbReference>
<evidence type="ECO:0000256" key="2">
    <source>
        <dbReference type="ARBA" id="ARBA00010072"/>
    </source>
</evidence>
<dbReference type="Pfam" id="PF00528">
    <property type="entry name" value="BPD_transp_1"/>
    <property type="match status" value="1"/>
</dbReference>
<dbReference type="PROSITE" id="PS50928">
    <property type="entry name" value="ABC_TM1"/>
    <property type="match status" value="1"/>
</dbReference>
<reference evidence="11 12" key="1">
    <citation type="submission" date="2023-08" db="EMBL/GenBank/DDBJ databases">
        <title>Pathogen: clinical or host-associated sample.</title>
        <authorList>
            <person name="Hergert J."/>
            <person name="Casey R."/>
            <person name="Wagner J."/>
            <person name="Young E.L."/>
            <person name="Oakeson K.F."/>
        </authorList>
    </citation>
    <scope>NUCLEOTIDE SEQUENCE [LARGE SCALE GENOMIC DNA]</scope>
    <source>
        <strain evidence="11 12">1760953</strain>
        <plasmid evidence="11 12">unnamed1</plasmid>
    </source>
</reference>
<evidence type="ECO:0000256" key="5">
    <source>
        <dbReference type="ARBA" id="ARBA00022692"/>
    </source>
</evidence>
<keyword evidence="4" id="KW-1003">Cell membrane</keyword>
<comment type="subcellular location">
    <subcellularLocation>
        <location evidence="1">Cell inner membrane</location>
        <topology evidence="1">Multi-pass membrane protein</topology>
    </subcellularLocation>
    <subcellularLocation>
        <location evidence="9">Cell membrane</location>
        <topology evidence="9">Multi-pass membrane protein</topology>
    </subcellularLocation>
</comment>
<feature type="transmembrane region" description="Helical" evidence="9">
    <location>
        <begin position="351"/>
        <end position="370"/>
    </location>
</feature>
<dbReference type="InterPro" id="IPR000515">
    <property type="entry name" value="MetI-like"/>
</dbReference>
<dbReference type="PANTHER" id="PTHR30614">
    <property type="entry name" value="MEMBRANE COMPONENT OF AMINO ACID ABC TRANSPORTER"/>
    <property type="match status" value="1"/>
</dbReference>
<dbReference type="Gene3D" id="1.10.3720.10">
    <property type="entry name" value="MetI-like"/>
    <property type="match status" value="2"/>
</dbReference>
<evidence type="ECO:0000313" key="12">
    <source>
        <dbReference type="Proteomes" id="UP001234585"/>
    </source>
</evidence>
<feature type="transmembrane region" description="Helical" evidence="9">
    <location>
        <begin position="171"/>
        <end position="191"/>
    </location>
</feature>
<keyword evidence="11" id="KW-0614">Plasmid</keyword>
<dbReference type="InterPro" id="IPR043429">
    <property type="entry name" value="ArtM/GltK/GlnP/TcyL/YhdX-like"/>
</dbReference>
<geneLocation type="plasmid" evidence="11 12">
    <name>unnamed1</name>
</geneLocation>
<sequence length="386" mass="42150">MQMFRNRKTRSLAYQVAFLVILALVVFGAVHEASRKLAAQGMTSGFDFLYKSTGFRIGFSLVPFDPFESYLQMLWVGIANTIFLGILSIILANIVGLVIASFRISSNGVLNDIGTLYIETFRNVPLILQALFWYAALTHLPPTKQAYSLFDAIFLSARGMFVPSLNVGGQWFAAVALAFLLGLSVLAWFSMSRRFRRVKNRGALQFVMAGLTLAAMVGILAYAREPGSDIFSVPELRGLNFRGGITIPPELSALAIATAIYGGAYIAEVIRAGFQSVGKGQVEAARALGLSSWHVFSRVHLPLAIRAVLPTLINQYVWLFKATTLGIVVGFADFFSVISVSINQSGQTLELIAILMAGFLIMNNTLSFVLNRVNKAIALKGTQLRT</sequence>
<feature type="transmembrane region" description="Helical" evidence="9">
    <location>
        <begin position="73"/>
        <end position="100"/>
    </location>
</feature>
<keyword evidence="6" id="KW-0029">Amino-acid transport</keyword>
<keyword evidence="8 9" id="KW-0472">Membrane</keyword>
<feature type="transmembrane region" description="Helical" evidence="9">
    <location>
        <begin position="316"/>
        <end position="339"/>
    </location>
</feature>
<dbReference type="RefSeq" id="WP_306039488.1">
    <property type="nucleotide sequence ID" value="NZ_CP132303.1"/>
</dbReference>
<evidence type="ECO:0000256" key="3">
    <source>
        <dbReference type="ARBA" id="ARBA00022448"/>
    </source>
</evidence>
<proteinExistence type="inferred from homology"/>
<feature type="transmembrane region" description="Helical" evidence="9">
    <location>
        <begin position="251"/>
        <end position="270"/>
    </location>
</feature>
<evidence type="ECO:0000259" key="10">
    <source>
        <dbReference type="PROSITE" id="PS50928"/>
    </source>
</evidence>
<dbReference type="GO" id="GO:0006865">
    <property type="term" value="P:amino acid transport"/>
    <property type="evidence" value="ECO:0007669"/>
    <property type="project" value="UniProtKB-KW"/>
</dbReference>
<keyword evidence="12" id="KW-1185">Reference proteome</keyword>